<name>A0AAV2GSR8_9ROSI</name>
<reference evidence="1 2" key="1">
    <citation type="submission" date="2024-04" db="EMBL/GenBank/DDBJ databases">
        <authorList>
            <person name="Fracassetti M."/>
        </authorList>
    </citation>
    <scope>NUCLEOTIDE SEQUENCE [LARGE SCALE GENOMIC DNA]</scope>
</reference>
<dbReference type="AlphaFoldDB" id="A0AAV2GSR8"/>
<sequence>MCPGSAAGQLTVELLKELFIAWKNGSVLHILVFVGFHLFDGDFRTPRKGPTQASRPGHSCVVVIDVWRLRLFV</sequence>
<accession>A0AAV2GSR8</accession>
<keyword evidence="2" id="KW-1185">Reference proteome</keyword>
<evidence type="ECO:0000313" key="1">
    <source>
        <dbReference type="EMBL" id="CAL1413521.1"/>
    </source>
</evidence>
<proteinExistence type="predicted"/>
<gene>
    <name evidence="1" type="ORF">LTRI10_LOCUS52745</name>
</gene>
<organism evidence="1 2">
    <name type="scientific">Linum trigynum</name>
    <dbReference type="NCBI Taxonomy" id="586398"/>
    <lineage>
        <taxon>Eukaryota</taxon>
        <taxon>Viridiplantae</taxon>
        <taxon>Streptophyta</taxon>
        <taxon>Embryophyta</taxon>
        <taxon>Tracheophyta</taxon>
        <taxon>Spermatophyta</taxon>
        <taxon>Magnoliopsida</taxon>
        <taxon>eudicotyledons</taxon>
        <taxon>Gunneridae</taxon>
        <taxon>Pentapetalae</taxon>
        <taxon>rosids</taxon>
        <taxon>fabids</taxon>
        <taxon>Malpighiales</taxon>
        <taxon>Linaceae</taxon>
        <taxon>Linum</taxon>
    </lineage>
</organism>
<protein>
    <submittedName>
        <fullName evidence="1">Uncharacterized protein</fullName>
    </submittedName>
</protein>
<dbReference type="Proteomes" id="UP001497516">
    <property type="component" value="Chromosome 9"/>
</dbReference>
<evidence type="ECO:0000313" key="2">
    <source>
        <dbReference type="Proteomes" id="UP001497516"/>
    </source>
</evidence>
<dbReference type="EMBL" id="OZ034822">
    <property type="protein sequence ID" value="CAL1413521.1"/>
    <property type="molecule type" value="Genomic_DNA"/>
</dbReference>